<name>A0A5S4YXY3_9BRAD</name>
<gene>
    <name evidence="4" type="ORF">FXV83_01020</name>
</gene>
<dbReference type="PROSITE" id="PS51459">
    <property type="entry name" value="FIDO"/>
    <property type="match status" value="1"/>
</dbReference>
<proteinExistence type="predicted"/>
<dbReference type="InterPro" id="IPR036597">
    <property type="entry name" value="Fido-like_dom_sf"/>
</dbReference>
<sequence length="539" mass="60592">MGYLDLNGFLAPAKRILEAGSFFRNPAVRARFSGPVSVFHDRRLPETAVPVGYAALIDAYNLPVPVPRALSAIGTKHRIIEQADWHIYTPRHAPEASLEGHLTFALKYEGLDLALLKRLFVAVKDQDVAEIVRQKPTGVYTRRIWFLYEWLLGRELSLPAADKVSYVDAVDTDIQFGGAARNSARHRVRNNLPGTPEFCPLVFKTSALNDFIAQDWKERARAVVSQVPKDLLARTAAFLLLRDSKSSYVIEGERPPQDRIQRWGRAIGEAGRAPLDEQEFLRLQRIVIGDERFVKLGLRKDGGFVGEHDRDTQRPIPDHIGARHEDIASLMAGLIAFDHGAENDLDAVIAAAVLAFGFVYIHPFEDGNGRIHRYLIHHVLARRGFNPDGVHFPVSSAILDRIAEYKSVLESYSGRLLSCIRWEATPSGNVSVLNNTADFYRFFDATPHAEFLYACVRQTIDRDLPNETSFLLGFDAFRAGIENMIDMPERTLNNLFGFLRQNQGKLSQRARENEFAALTEDEVSKIEHLYADAFGQSGE</sequence>
<dbReference type="AlphaFoldDB" id="A0A5S4YXY3"/>
<protein>
    <submittedName>
        <fullName evidence="4">Fic family protein</fullName>
    </submittedName>
</protein>
<evidence type="ECO:0000256" key="1">
    <source>
        <dbReference type="PIRSR" id="PIRSR640198-1"/>
    </source>
</evidence>
<reference evidence="4 5" key="1">
    <citation type="submission" date="2019-08" db="EMBL/GenBank/DDBJ databases">
        <title>Bradyrhizobium hipponensis sp. nov., a rhizobium isolated from a Lupinus angustifolius root nodule in Tunisia.</title>
        <authorList>
            <person name="Off K."/>
            <person name="Rejili M."/>
            <person name="Mars M."/>
            <person name="Brachmann A."/>
            <person name="Marin M."/>
        </authorList>
    </citation>
    <scope>NUCLEOTIDE SEQUENCE [LARGE SCALE GENOMIC DNA]</scope>
    <source>
        <strain evidence="5">aSej3</strain>
    </source>
</reference>
<feature type="domain" description="Fido" evidence="3">
    <location>
        <begin position="275"/>
        <end position="418"/>
    </location>
</feature>
<comment type="caution">
    <text evidence="4">The sequence shown here is derived from an EMBL/GenBank/DDBJ whole genome shotgun (WGS) entry which is preliminary data.</text>
</comment>
<feature type="binding site" evidence="2">
    <location>
        <begin position="366"/>
        <end position="373"/>
    </location>
    <ligand>
        <name>ATP</name>
        <dbReference type="ChEBI" id="CHEBI:30616"/>
    </ligand>
</feature>
<keyword evidence="5" id="KW-1185">Reference proteome</keyword>
<evidence type="ECO:0000259" key="3">
    <source>
        <dbReference type="PROSITE" id="PS51459"/>
    </source>
</evidence>
<dbReference type="InterPro" id="IPR003812">
    <property type="entry name" value="Fido"/>
</dbReference>
<dbReference type="SUPFAM" id="SSF140931">
    <property type="entry name" value="Fic-like"/>
    <property type="match status" value="1"/>
</dbReference>
<organism evidence="4 5">
    <name type="scientific">Bradyrhizobium hipponense</name>
    <dbReference type="NCBI Taxonomy" id="2605638"/>
    <lineage>
        <taxon>Bacteria</taxon>
        <taxon>Pseudomonadati</taxon>
        <taxon>Pseudomonadota</taxon>
        <taxon>Alphaproteobacteria</taxon>
        <taxon>Hyphomicrobiales</taxon>
        <taxon>Nitrobacteraceae</taxon>
        <taxon>Bradyrhizobium</taxon>
    </lineage>
</organism>
<dbReference type="PANTHER" id="PTHR13504:SF38">
    <property type="entry name" value="FIDO DOMAIN-CONTAINING PROTEIN"/>
    <property type="match status" value="1"/>
</dbReference>
<dbReference type="EMBL" id="VSTH01000007">
    <property type="protein sequence ID" value="TYO68461.1"/>
    <property type="molecule type" value="Genomic_DNA"/>
</dbReference>
<keyword evidence="2" id="KW-0067">ATP-binding</keyword>
<dbReference type="Proteomes" id="UP000324797">
    <property type="component" value="Unassembled WGS sequence"/>
</dbReference>
<evidence type="ECO:0000313" key="4">
    <source>
        <dbReference type="EMBL" id="TYO68461.1"/>
    </source>
</evidence>
<evidence type="ECO:0000313" key="5">
    <source>
        <dbReference type="Proteomes" id="UP000324797"/>
    </source>
</evidence>
<feature type="active site" evidence="1">
    <location>
        <position position="362"/>
    </location>
</feature>
<dbReference type="GO" id="GO:0005524">
    <property type="term" value="F:ATP binding"/>
    <property type="evidence" value="ECO:0007669"/>
    <property type="project" value="UniProtKB-KW"/>
</dbReference>
<dbReference type="InterPro" id="IPR040198">
    <property type="entry name" value="Fido_containing"/>
</dbReference>
<dbReference type="Gene3D" id="1.10.3290.10">
    <property type="entry name" value="Fido-like domain"/>
    <property type="match status" value="1"/>
</dbReference>
<keyword evidence="2" id="KW-0547">Nucleotide-binding</keyword>
<accession>A0A5S4YXY3</accession>
<dbReference type="Pfam" id="PF02661">
    <property type="entry name" value="Fic"/>
    <property type="match status" value="1"/>
</dbReference>
<dbReference type="PANTHER" id="PTHR13504">
    <property type="entry name" value="FIDO DOMAIN-CONTAINING PROTEIN DDB_G0283145"/>
    <property type="match status" value="1"/>
</dbReference>
<evidence type="ECO:0000256" key="2">
    <source>
        <dbReference type="PIRSR" id="PIRSR640198-2"/>
    </source>
</evidence>